<feature type="region of interest" description="Disordered" evidence="1">
    <location>
        <begin position="48"/>
        <end position="107"/>
    </location>
</feature>
<reference evidence="2 3" key="1">
    <citation type="journal article" date="2018" name="Sci. Rep.">
        <title>Comparative genomics provides insights into the lifestyle and reveals functional heterogeneity of dark septate endophytic fungi.</title>
        <authorList>
            <person name="Knapp D.G."/>
            <person name="Nemeth J.B."/>
            <person name="Barry K."/>
            <person name="Hainaut M."/>
            <person name="Henrissat B."/>
            <person name="Johnson J."/>
            <person name="Kuo A."/>
            <person name="Lim J.H.P."/>
            <person name="Lipzen A."/>
            <person name="Nolan M."/>
            <person name="Ohm R.A."/>
            <person name="Tamas L."/>
            <person name="Grigoriev I.V."/>
            <person name="Spatafora J.W."/>
            <person name="Nagy L.G."/>
            <person name="Kovacs G.M."/>
        </authorList>
    </citation>
    <scope>NUCLEOTIDE SEQUENCE [LARGE SCALE GENOMIC DNA]</scope>
    <source>
        <strain evidence="2 3">DSE2036</strain>
    </source>
</reference>
<dbReference type="AlphaFoldDB" id="A0A2V1D8L4"/>
<keyword evidence="3" id="KW-1185">Reference proteome</keyword>
<dbReference type="EMBL" id="KZ805535">
    <property type="protein sequence ID" value="PVH94440.1"/>
    <property type="molecule type" value="Genomic_DNA"/>
</dbReference>
<evidence type="ECO:0000256" key="1">
    <source>
        <dbReference type="SAM" id="MobiDB-lite"/>
    </source>
</evidence>
<feature type="compositionally biased region" description="Polar residues" evidence="1">
    <location>
        <begin position="48"/>
        <end position="57"/>
    </location>
</feature>
<gene>
    <name evidence="2" type="ORF">DM02DRAFT_676200</name>
</gene>
<feature type="non-terminal residue" evidence="2">
    <location>
        <position position="142"/>
    </location>
</feature>
<sequence>LRSQGRGNAGILISFTPNFVAVNERTPRHHSTAFAYPADALFISRGSWRQGQHSTAPIQGAGHRADRQGSSRRQSKQGDQNSAGPAQDESTATQGCQAAGAERGAAGRGLCVAGVVPDRDARHEEAFAAVAKDHGTGGHPRI</sequence>
<proteinExistence type="predicted"/>
<feature type="compositionally biased region" description="Low complexity" evidence="1">
    <location>
        <begin position="94"/>
        <end position="104"/>
    </location>
</feature>
<organism evidence="2 3">
    <name type="scientific">Periconia macrospinosa</name>
    <dbReference type="NCBI Taxonomy" id="97972"/>
    <lineage>
        <taxon>Eukaryota</taxon>
        <taxon>Fungi</taxon>
        <taxon>Dikarya</taxon>
        <taxon>Ascomycota</taxon>
        <taxon>Pezizomycotina</taxon>
        <taxon>Dothideomycetes</taxon>
        <taxon>Pleosporomycetidae</taxon>
        <taxon>Pleosporales</taxon>
        <taxon>Massarineae</taxon>
        <taxon>Periconiaceae</taxon>
        <taxon>Periconia</taxon>
    </lineage>
</organism>
<feature type="non-terminal residue" evidence="2">
    <location>
        <position position="1"/>
    </location>
</feature>
<evidence type="ECO:0000313" key="3">
    <source>
        <dbReference type="Proteomes" id="UP000244855"/>
    </source>
</evidence>
<dbReference type="Proteomes" id="UP000244855">
    <property type="component" value="Unassembled WGS sequence"/>
</dbReference>
<protein>
    <submittedName>
        <fullName evidence="2">Uncharacterized protein</fullName>
    </submittedName>
</protein>
<accession>A0A2V1D8L4</accession>
<evidence type="ECO:0000313" key="2">
    <source>
        <dbReference type="EMBL" id="PVH94440.1"/>
    </source>
</evidence>
<feature type="compositionally biased region" description="Polar residues" evidence="1">
    <location>
        <begin position="77"/>
        <end position="93"/>
    </location>
</feature>
<name>A0A2V1D8L4_9PLEO</name>